<dbReference type="EMBL" id="JQGJ01000007">
    <property type="protein sequence ID" value="KHK64260.1"/>
    <property type="molecule type" value="Genomic_DNA"/>
</dbReference>
<organism evidence="1 2">
    <name type="scientific">Pseudomonas frederiksbergensis</name>
    <dbReference type="NCBI Taxonomy" id="104087"/>
    <lineage>
        <taxon>Bacteria</taxon>
        <taxon>Pseudomonadati</taxon>
        <taxon>Pseudomonadota</taxon>
        <taxon>Gammaproteobacteria</taxon>
        <taxon>Pseudomonadales</taxon>
        <taxon>Pseudomonadaceae</taxon>
        <taxon>Pseudomonas</taxon>
    </lineage>
</organism>
<protein>
    <submittedName>
        <fullName evidence="1">Uncharacterized protein</fullName>
    </submittedName>
</protein>
<accession>A0A0B1Z0X2</accession>
<dbReference type="Proteomes" id="UP000030949">
    <property type="component" value="Unassembled WGS sequence"/>
</dbReference>
<evidence type="ECO:0000313" key="1">
    <source>
        <dbReference type="EMBL" id="KHK64260.1"/>
    </source>
</evidence>
<reference evidence="2" key="1">
    <citation type="submission" date="2015-03" db="EMBL/GenBank/DDBJ databases">
        <title>Pseudomonas frederiksbergensis hydrocarbon degrader.</title>
        <authorList>
            <person name="Brown L.M."/>
            <person name="Ruiz O.N."/>
            <person name="Mueller S."/>
            <person name="Gunasekera T.S."/>
        </authorList>
    </citation>
    <scope>NUCLEOTIDE SEQUENCE [LARGE SCALE GENOMIC DNA]</scope>
    <source>
        <strain evidence="2">SI8</strain>
    </source>
</reference>
<proteinExistence type="predicted"/>
<sequence>MTLAPYRKNLTKRLYSWLKFENAGFSNLRIVFVQRLYTELYTCNFVLLKRYEIIGCNRVGSAVRTVRPGALLS</sequence>
<dbReference type="AlphaFoldDB" id="A0A0B1Z0X2"/>
<evidence type="ECO:0000313" key="2">
    <source>
        <dbReference type="Proteomes" id="UP000030949"/>
    </source>
</evidence>
<comment type="caution">
    <text evidence="1">The sequence shown here is derived from an EMBL/GenBank/DDBJ whole genome shotgun (WGS) entry which is preliminary data.</text>
</comment>
<name>A0A0B1Z0X2_9PSED</name>
<gene>
    <name evidence="1" type="ORF">JZ00_13650</name>
</gene>